<dbReference type="GO" id="GO:0005634">
    <property type="term" value="C:nucleus"/>
    <property type="evidence" value="ECO:0007669"/>
    <property type="project" value="UniProtKB-SubCell"/>
</dbReference>
<dbReference type="Gene3D" id="4.10.280.10">
    <property type="entry name" value="Helix-loop-helix DNA-binding domain"/>
    <property type="match status" value="1"/>
</dbReference>
<dbReference type="SUPFAM" id="SSF47459">
    <property type="entry name" value="HLH, helix-loop-helix DNA-binding domain"/>
    <property type="match status" value="1"/>
</dbReference>
<comment type="subcellular location">
    <subcellularLocation>
        <location evidence="1">Nucleus</location>
    </subcellularLocation>
</comment>
<reference evidence="7" key="2">
    <citation type="submission" date="2022-10" db="EMBL/GenBank/DDBJ databases">
        <authorList>
            <consortium name="ENA_rothamsted_submissions"/>
            <consortium name="culmorum"/>
            <person name="King R."/>
        </authorList>
    </citation>
    <scope>NUCLEOTIDE SEQUENCE</scope>
</reference>
<evidence type="ECO:0000256" key="4">
    <source>
        <dbReference type="ARBA" id="ARBA00023163"/>
    </source>
</evidence>
<evidence type="ECO:0000256" key="2">
    <source>
        <dbReference type="ARBA" id="ARBA00023015"/>
    </source>
</evidence>
<evidence type="ECO:0000256" key="5">
    <source>
        <dbReference type="ARBA" id="ARBA00023242"/>
    </source>
</evidence>
<dbReference type="InterPro" id="IPR011598">
    <property type="entry name" value="bHLH_dom"/>
</dbReference>
<reference evidence="7" key="1">
    <citation type="submission" date="2022-01" db="EMBL/GenBank/DDBJ databases">
        <authorList>
            <person name="King R."/>
        </authorList>
    </citation>
    <scope>NUCLEOTIDE SEQUENCE</scope>
</reference>
<gene>
    <name evidence="7" type="ORF">PHAECO_LOCUS6197</name>
</gene>
<evidence type="ECO:0000313" key="7">
    <source>
        <dbReference type="EMBL" id="CAH1156242.1"/>
    </source>
</evidence>
<dbReference type="InterPro" id="IPR036638">
    <property type="entry name" value="HLH_DNA-bd_sf"/>
</dbReference>
<dbReference type="Pfam" id="PF00010">
    <property type="entry name" value="HLH"/>
    <property type="match status" value="1"/>
</dbReference>
<dbReference type="GO" id="GO:1990837">
    <property type="term" value="F:sequence-specific double-stranded DNA binding"/>
    <property type="evidence" value="ECO:0007669"/>
    <property type="project" value="UniProtKB-ARBA"/>
</dbReference>
<keyword evidence="4" id="KW-0804">Transcription</keyword>
<dbReference type="FunFam" id="4.10.280.10:FF:000009">
    <property type="entry name" value="Transcription factor HES-1"/>
    <property type="match status" value="1"/>
</dbReference>
<keyword evidence="3" id="KW-0238">DNA-binding</keyword>
<organism evidence="7 8">
    <name type="scientific">Phaedon cochleariae</name>
    <name type="common">Mustard beetle</name>
    <dbReference type="NCBI Taxonomy" id="80249"/>
    <lineage>
        <taxon>Eukaryota</taxon>
        <taxon>Metazoa</taxon>
        <taxon>Ecdysozoa</taxon>
        <taxon>Arthropoda</taxon>
        <taxon>Hexapoda</taxon>
        <taxon>Insecta</taxon>
        <taxon>Pterygota</taxon>
        <taxon>Neoptera</taxon>
        <taxon>Endopterygota</taxon>
        <taxon>Coleoptera</taxon>
        <taxon>Polyphaga</taxon>
        <taxon>Cucujiformia</taxon>
        <taxon>Chrysomeloidea</taxon>
        <taxon>Chrysomelidae</taxon>
        <taxon>Chrysomelinae</taxon>
        <taxon>Chrysomelini</taxon>
        <taxon>Phaedon</taxon>
    </lineage>
</organism>
<proteinExistence type="predicted"/>
<dbReference type="CDD" id="cd11410">
    <property type="entry name" value="bHLH_O_HES"/>
    <property type="match status" value="1"/>
</dbReference>
<evidence type="ECO:0000259" key="6">
    <source>
        <dbReference type="PROSITE" id="PS50888"/>
    </source>
</evidence>
<dbReference type="PANTHER" id="PTHR10985">
    <property type="entry name" value="BASIC HELIX-LOOP-HELIX TRANSCRIPTION FACTOR, HES-RELATED"/>
    <property type="match status" value="1"/>
</dbReference>
<evidence type="ECO:0000313" key="8">
    <source>
        <dbReference type="Proteomes" id="UP001153737"/>
    </source>
</evidence>
<name>A0A9P0GTH4_PHACE</name>
<dbReference type="OrthoDB" id="6689267at2759"/>
<keyword evidence="8" id="KW-1185">Reference proteome</keyword>
<keyword evidence="2" id="KW-0805">Transcription regulation</keyword>
<feature type="domain" description="BHLH" evidence="6">
    <location>
        <begin position="4"/>
        <end position="62"/>
    </location>
</feature>
<protein>
    <recommendedName>
        <fullName evidence="6">BHLH domain-containing protein</fullName>
    </recommendedName>
</protein>
<keyword evidence="5" id="KW-0539">Nucleus</keyword>
<dbReference type="EMBL" id="OU896708">
    <property type="protein sequence ID" value="CAH1156242.1"/>
    <property type="molecule type" value="Genomic_DNA"/>
</dbReference>
<dbReference type="InterPro" id="IPR050370">
    <property type="entry name" value="HES_HEY"/>
</dbReference>
<dbReference type="SMART" id="SM00353">
    <property type="entry name" value="HLH"/>
    <property type="match status" value="1"/>
</dbReference>
<dbReference type="PROSITE" id="PS50888">
    <property type="entry name" value="BHLH"/>
    <property type="match status" value="1"/>
</dbReference>
<evidence type="ECO:0000256" key="3">
    <source>
        <dbReference type="ARBA" id="ARBA00023125"/>
    </source>
</evidence>
<accession>A0A9P0GTH4</accession>
<dbReference type="GO" id="GO:0046983">
    <property type="term" value="F:protein dimerization activity"/>
    <property type="evidence" value="ECO:0007669"/>
    <property type="project" value="InterPro"/>
</dbReference>
<sequence length="237" mass="27287">MSDDRKYRKPLMEKKRRARINESLDSLKQILLECDPHSVSKKSAKLEKADILEMTVSYLQNLKKPPVQQSYYQPATTYGYYPAQNRYCAQSFSSKNGNGGHVYYGDLHLIEPKPGLCFKIHTPDQPRLYPNPRKSQYPTLFQSCTEWLEKDRNCLGLRTQNSEILVLHCKGVANRRRPGCYKIINRDKREEIVCQKVNKKEGCEVISTRTNLTIVVACGPIGYSAGASQGRKRKRQR</sequence>
<dbReference type="AlphaFoldDB" id="A0A9P0GTH4"/>
<evidence type="ECO:0000256" key="1">
    <source>
        <dbReference type="ARBA" id="ARBA00004123"/>
    </source>
</evidence>
<dbReference type="Proteomes" id="UP001153737">
    <property type="component" value="Chromosome 2"/>
</dbReference>